<sequence>MQRMKQSCGHPGSPQIHLAMTGRAVPASHCIKYEHTGRLFPPAPSKTTATKSFCHVFPASSGPDWQINRPIPREEQARILHSPQWAAQGLRLMLCGRRAHSISNRADGHISEPHVCPGRWKETDSSEKEASVSGVGWGRVTDARICRSFASRWAKLCQTHFEPGRISWNPPAPCANWCALRL</sequence>
<dbReference type="AlphaFoldDB" id="A0A2T2N711"/>
<protein>
    <submittedName>
        <fullName evidence="1">Uncharacterized protein</fullName>
    </submittedName>
</protein>
<evidence type="ECO:0000313" key="2">
    <source>
        <dbReference type="Proteomes" id="UP000240883"/>
    </source>
</evidence>
<organism evidence="1 2">
    <name type="scientific">Corynespora cassiicola Philippines</name>
    <dbReference type="NCBI Taxonomy" id="1448308"/>
    <lineage>
        <taxon>Eukaryota</taxon>
        <taxon>Fungi</taxon>
        <taxon>Dikarya</taxon>
        <taxon>Ascomycota</taxon>
        <taxon>Pezizomycotina</taxon>
        <taxon>Dothideomycetes</taxon>
        <taxon>Pleosporomycetidae</taxon>
        <taxon>Pleosporales</taxon>
        <taxon>Corynesporascaceae</taxon>
        <taxon>Corynespora</taxon>
    </lineage>
</organism>
<reference evidence="1 2" key="1">
    <citation type="journal article" date="2018" name="Front. Microbiol.">
        <title>Genome-Wide Analysis of Corynespora cassiicola Leaf Fall Disease Putative Effectors.</title>
        <authorList>
            <person name="Lopez D."/>
            <person name="Ribeiro S."/>
            <person name="Label P."/>
            <person name="Fumanal B."/>
            <person name="Venisse J.S."/>
            <person name="Kohler A."/>
            <person name="de Oliveira R.R."/>
            <person name="Labutti K."/>
            <person name="Lipzen A."/>
            <person name="Lail K."/>
            <person name="Bauer D."/>
            <person name="Ohm R.A."/>
            <person name="Barry K.W."/>
            <person name="Spatafora J."/>
            <person name="Grigoriev I.V."/>
            <person name="Martin F.M."/>
            <person name="Pujade-Renaud V."/>
        </authorList>
    </citation>
    <scope>NUCLEOTIDE SEQUENCE [LARGE SCALE GENOMIC DNA]</scope>
    <source>
        <strain evidence="1 2">Philippines</strain>
    </source>
</reference>
<accession>A0A2T2N711</accession>
<evidence type="ECO:0000313" key="1">
    <source>
        <dbReference type="EMBL" id="PSN61215.1"/>
    </source>
</evidence>
<proteinExistence type="predicted"/>
<dbReference type="EMBL" id="KZ678145">
    <property type="protein sequence ID" value="PSN61215.1"/>
    <property type="molecule type" value="Genomic_DNA"/>
</dbReference>
<name>A0A2T2N711_CORCC</name>
<keyword evidence="2" id="KW-1185">Reference proteome</keyword>
<dbReference type="Proteomes" id="UP000240883">
    <property type="component" value="Unassembled WGS sequence"/>
</dbReference>
<gene>
    <name evidence="1" type="ORF">BS50DRAFT_156351</name>
</gene>